<evidence type="ECO:0000256" key="2">
    <source>
        <dbReference type="ARBA" id="ARBA00022692"/>
    </source>
</evidence>
<gene>
    <name evidence="8" type="ORF">CYMTET_28414</name>
</gene>
<evidence type="ECO:0000256" key="6">
    <source>
        <dbReference type="SAM" id="Phobius"/>
    </source>
</evidence>
<feature type="transmembrane region" description="Helical" evidence="6">
    <location>
        <begin position="98"/>
        <end position="120"/>
    </location>
</feature>
<keyword evidence="2 6" id="KW-0812">Transmembrane</keyword>
<evidence type="ECO:0000256" key="4">
    <source>
        <dbReference type="ARBA" id="ARBA00022989"/>
    </source>
</evidence>
<dbReference type="GO" id="GO:0016020">
    <property type="term" value="C:membrane"/>
    <property type="evidence" value="ECO:0007669"/>
    <property type="project" value="UniProtKB-SubCell"/>
</dbReference>
<evidence type="ECO:0000313" key="8">
    <source>
        <dbReference type="EMBL" id="KAK3262743.1"/>
    </source>
</evidence>
<dbReference type="GO" id="GO:0015179">
    <property type="term" value="F:L-amino acid transmembrane transporter activity"/>
    <property type="evidence" value="ECO:0007669"/>
    <property type="project" value="TreeGrafter"/>
</dbReference>
<dbReference type="Proteomes" id="UP001190700">
    <property type="component" value="Unassembled WGS sequence"/>
</dbReference>
<sequence>MESASLILPSVVVSENHINNSSWTVVLLINTMLGAGIFAQAAVFKEAGVLGATILLLVFSYVAWYSATVVIEIAAVISTEDQVFDTYSKIIGHVLGPWGSCILNASIIVSLIGAMLSYMVVIGYESSSMIVDADSDTNDLFFIILFVVTICVVLPPCLLFRRYHSFTLLSAFSVAAIVCIVSFVLATSWYEREETYIGDARDYDSDYKETVRWIDAGGMIRNTGTTFFAMGFTYAANHAYNGLKFETPGRSYGTYKPNQERSLYDLDNLRQWRKVSGVAVGICAGLLFACGLPGYLAFRDATSGELLDNWESTYSYPFKTLLVIHLVLYIPPEVAIWRVCWDWFFTKKRARDETVMDFAYVGTTCGYVFGTMSLAMIFYANGWSEGDAFKIILNVAGAICAPWIANILPALAVLKISGQTSFLTPLLGPPYEGKVDFQRLGTDGDEMVTDWVRMAWFNLILGTFLILQELCFLVKKVS</sequence>
<keyword evidence="9" id="KW-1185">Reference proteome</keyword>
<feature type="transmembrane region" description="Helical" evidence="6">
    <location>
        <begin position="21"/>
        <end position="43"/>
    </location>
</feature>
<reference evidence="8 9" key="1">
    <citation type="journal article" date="2015" name="Genome Biol. Evol.">
        <title>Comparative Genomics of a Bacterivorous Green Alga Reveals Evolutionary Causalities and Consequences of Phago-Mixotrophic Mode of Nutrition.</title>
        <authorList>
            <person name="Burns J.A."/>
            <person name="Paasch A."/>
            <person name="Narechania A."/>
            <person name="Kim E."/>
        </authorList>
    </citation>
    <scope>NUCLEOTIDE SEQUENCE [LARGE SCALE GENOMIC DNA]</scope>
    <source>
        <strain evidence="8 9">PLY_AMNH</strain>
    </source>
</reference>
<proteinExistence type="predicted"/>
<feature type="transmembrane region" description="Helical" evidence="6">
    <location>
        <begin position="275"/>
        <end position="298"/>
    </location>
</feature>
<keyword evidence="5 6" id="KW-0472">Membrane</keyword>
<dbReference type="Gene3D" id="1.20.1740.10">
    <property type="entry name" value="Amino acid/polyamine transporter I"/>
    <property type="match status" value="1"/>
</dbReference>
<feature type="transmembrane region" description="Helical" evidence="6">
    <location>
        <begin position="166"/>
        <end position="190"/>
    </location>
</feature>
<feature type="transmembrane region" description="Helical" evidence="6">
    <location>
        <begin position="358"/>
        <end position="379"/>
    </location>
</feature>
<keyword evidence="4 6" id="KW-1133">Transmembrane helix</keyword>
<dbReference type="EMBL" id="LGRX02015981">
    <property type="protein sequence ID" value="KAK3262743.1"/>
    <property type="molecule type" value="Genomic_DNA"/>
</dbReference>
<comment type="subcellular location">
    <subcellularLocation>
        <location evidence="1">Membrane</location>
        <topology evidence="1">Multi-pass membrane protein</topology>
    </subcellularLocation>
</comment>
<feature type="transmembrane region" description="Helical" evidence="6">
    <location>
        <begin position="455"/>
        <end position="474"/>
    </location>
</feature>
<evidence type="ECO:0000259" key="7">
    <source>
        <dbReference type="Pfam" id="PF01490"/>
    </source>
</evidence>
<dbReference type="Pfam" id="PF01490">
    <property type="entry name" value="Aa_trans"/>
    <property type="match status" value="2"/>
</dbReference>
<keyword evidence="3" id="KW-0813">Transport</keyword>
<protein>
    <recommendedName>
        <fullName evidence="7">Amino acid transporter transmembrane domain-containing protein</fullName>
    </recommendedName>
</protein>
<accession>A0AAE0KVX5</accession>
<dbReference type="AlphaFoldDB" id="A0AAE0KVX5"/>
<evidence type="ECO:0000256" key="5">
    <source>
        <dbReference type="ARBA" id="ARBA00023136"/>
    </source>
</evidence>
<feature type="transmembrane region" description="Helical" evidence="6">
    <location>
        <begin position="318"/>
        <end position="338"/>
    </location>
</feature>
<feature type="transmembrane region" description="Helical" evidence="6">
    <location>
        <begin position="140"/>
        <end position="159"/>
    </location>
</feature>
<evidence type="ECO:0000256" key="1">
    <source>
        <dbReference type="ARBA" id="ARBA00004141"/>
    </source>
</evidence>
<organism evidence="8 9">
    <name type="scientific">Cymbomonas tetramitiformis</name>
    <dbReference type="NCBI Taxonomy" id="36881"/>
    <lineage>
        <taxon>Eukaryota</taxon>
        <taxon>Viridiplantae</taxon>
        <taxon>Chlorophyta</taxon>
        <taxon>Pyramimonadophyceae</taxon>
        <taxon>Pyramimonadales</taxon>
        <taxon>Pyramimonadaceae</taxon>
        <taxon>Cymbomonas</taxon>
    </lineage>
</organism>
<feature type="domain" description="Amino acid transporter transmembrane" evidence="7">
    <location>
        <begin position="24"/>
        <end position="199"/>
    </location>
</feature>
<dbReference type="InterPro" id="IPR013057">
    <property type="entry name" value="AA_transpt_TM"/>
</dbReference>
<feature type="domain" description="Amino acid transporter transmembrane" evidence="7">
    <location>
        <begin position="272"/>
        <end position="420"/>
    </location>
</feature>
<evidence type="ECO:0000313" key="9">
    <source>
        <dbReference type="Proteomes" id="UP001190700"/>
    </source>
</evidence>
<name>A0AAE0KVX5_9CHLO</name>
<dbReference type="PANTHER" id="PTHR22950">
    <property type="entry name" value="AMINO ACID TRANSPORTER"/>
    <property type="match status" value="1"/>
</dbReference>
<keyword evidence="3" id="KW-0029">Amino-acid transport</keyword>
<evidence type="ECO:0000256" key="3">
    <source>
        <dbReference type="ARBA" id="ARBA00022970"/>
    </source>
</evidence>
<feature type="transmembrane region" description="Helical" evidence="6">
    <location>
        <begin position="49"/>
        <end position="77"/>
    </location>
</feature>
<comment type="caution">
    <text evidence="8">The sequence shown here is derived from an EMBL/GenBank/DDBJ whole genome shotgun (WGS) entry which is preliminary data.</text>
</comment>